<organism evidence="4 5">
    <name type="scientific">Pigmentiphaga soli</name>
    <dbReference type="NCBI Taxonomy" id="1007095"/>
    <lineage>
        <taxon>Bacteria</taxon>
        <taxon>Pseudomonadati</taxon>
        <taxon>Pseudomonadota</taxon>
        <taxon>Betaproteobacteria</taxon>
        <taxon>Burkholderiales</taxon>
        <taxon>Alcaligenaceae</taxon>
        <taxon>Pigmentiphaga</taxon>
    </lineage>
</organism>
<dbReference type="InterPro" id="IPR038917">
    <property type="entry name" value="Malonyl_CoA_deC"/>
</dbReference>
<dbReference type="Pfam" id="PF05292">
    <property type="entry name" value="MCD"/>
    <property type="match status" value="2"/>
</dbReference>
<feature type="domain" description="Malonyl-CoA decarboxylase C-terminal" evidence="2">
    <location>
        <begin position="158"/>
        <end position="263"/>
    </location>
</feature>
<evidence type="ECO:0000256" key="1">
    <source>
        <dbReference type="SAM" id="MobiDB-lite"/>
    </source>
</evidence>
<dbReference type="InterPro" id="IPR007956">
    <property type="entry name" value="Malonyl_CoA_deC_C"/>
</dbReference>
<comment type="caution">
    <text evidence="4">The sequence shown here is derived from an EMBL/GenBank/DDBJ whole genome shotgun (WGS) entry which is preliminary data.</text>
</comment>
<evidence type="ECO:0000313" key="4">
    <source>
        <dbReference type="EMBL" id="GAA4336267.1"/>
    </source>
</evidence>
<dbReference type="InterPro" id="IPR038351">
    <property type="entry name" value="MCD_N_sf"/>
</dbReference>
<dbReference type="RefSeq" id="WP_345250710.1">
    <property type="nucleotide sequence ID" value="NZ_BAABFO010000014.1"/>
</dbReference>
<dbReference type="EMBL" id="BAABFO010000014">
    <property type="protein sequence ID" value="GAA4336267.1"/>
    <property type="molecule type" value="Genomic_DNA"/>
</dbReference>
<dbReference type="PANTHER" id="PTHR28641:SF1">
    <property type="entry name" value="MALONYL-COA DECARBOXYLASE, MITOCHONDRIAL"/>
    <property type="match status" value="1"/>
</dbReference>
<feature type="domain" description="Malonyl-CoA decarboxylase C-terminal" evidence="2">
    <location>
        <begin position="274"/>
        <end position="334"/>
    </location>
</feature>
<accession>A0ABP8H9H8</accession>
<keyword evidence="5" id="KW-1185">Reference proteome</keyword>
<dbReference type="Proteomes" id="UP001501671">
    <property type="component" value="Unassembled WGS sequence"/>
</dbReference>
<dbReference type="InterPro" id="IPR042303">
    <property type="entry name" value="Malonyl_CoA_deC_C_sf"/>
</dbReference>
<feature type="domain" description="Malonyl-CoA decarboxylase N-terminal" evidence="3">
    <location>
        <begin position="90"/>
        <end position="144"/>
    </location>
</feature>
<evidence type="ECO:0000313" key="5">
    <source>
        <dbReference type="Proteomes" id="UP001501671"/>
    </source>
</evidence>
<evidence type="ECO:0008006" key="6">
    <source>
        <dbReference type="Google" id="ProtNLM"/>
    </source>
</evidence>
<reference evidence="5" key="1">
    <citation type="journal article" date="2019" name="Int. J. Syst. Evol. Microbiol.">
        <title>The Global Catalogue of Microorganisms (GCM) 10K type strain sequencing project: providing services to taxonomists for standard genome sequencing and annotation.</title>
        <authorList>
            <consortium name="The Broad Institute Genomics Platform"/>
            <consortium name="The Broad Institute Genome Sequencing Center for Infectious Disease"/>
            <person name="Wu L."/>
            <person name="Ma J."/>
        </authorList>
    </citation>
    <scope>NUCLEOTIDE SEQUENCE [LARGE SCALE GENOMIC DNA]</scope>
    <source>
        <strain evidence="5">JCM 17666</strain>
    </source>
</reference>
<feature type="region of interest" description="Disordered" evidence="1">
    <location>
        <begin position="361"/>
        <end position="381"/>
    </location>
</feature>
<evidence type="ECO:0000259" key="2">
    <source>
        <dbReference type="Pfam" id="PF05292"/>
    </source>
</evidence>
<sequence>MPPFEADVPAVPAAPPLPPRVAARLRALLQRSFAATRLTDAAAGLAARQWADAYRGADAAGRLGMLKTMLEVGATRPAMAGRLPGPLWRALPGSGARFCHRLRAMPDGLAFVLALRADMLQWRGALGAPGMLETEIEELLADWFDAGLLELRLIEGPTGRRCAFFHPYLPATPVFSLDVTFCRTLPAGMRQLRDAAVPPREGGVVPWAVLHSLAVAMPGLRGVGFGNFAVGRLIQALRREAPGIGRFGVLAPLSGFSDWLAGRMDVETAGSAGLRLAAHYLAEVRDGRLPHDPLARFHLANGARIERVNRDPDADAGGEDPAGTCPFTVNYRYDPAAFEPNLALLAQGRIPMAPAVARLLEPPAGPSTPLCDNTRRAPVTK</sequence>
<proteinExistence type="predicted"/>
<dbReference type="Gene3D" id="3.40.630.150">
    <property type="entry name" value="Malonyl-CoA decarboxylase, catalytic domain"/>
    <property type="match status" value="2"/>
</dbReference>
<protein>
    <recommendedName>
        <fullName evidence="6">Malonyl-CoA decarboxylase</fullName>
    </recommendedName>
</protein>
<dbReference type="PANTHER" id="PTHR28641">
    <property type="match status" value="1"/>
</dbReference>
<evidence type="ECO:0000259" key="3">
    <source>
        <dbReference type="Pfam" id="PF17408"/>
    </source>
</evidence>
<name>A0ABP8H9H8_9BURK</name>
<gene>
    <name evidence="4" type="ORF">GCM10023144_30430</name>
</gene>
<dbReference type="Gene3D" id="1.20.140.90">
    <property type="entry name" value="Malonyl-CoA decarboxylase, oligemerization domain"/>
    <property type="match status" value="1"/>
</dbReference>
<dbReference type="InterPro" id="IPR035372">
    <property type="entry name" value="MCD_N"/>
</dbReference>
<dbReference type="Pfam" id="PF17408">
    <property type="entry name" value="MCD_N"/>
    <property type="match status" value="1"/>
</dbReference>